<dbReference type="GO" id="GO:0003723">
    <property type="term" value="F:RNA binding"/>
    <property type="evidence" value="ECO:0007669"/>
    <property type="project" value="InterPro"/>
</dbReference>
<organism evidence="3">
    <name type="scientific">Selaginella moellendorffii</name>
    <name type="common">Spikemoss</name>
    <dbReference type="NCBI Taxonomy" id="88036"/>
    <lineage>
        <taxon>Eukaryota</taxon>
        <taxon>Viridiplantae</taxon>
        <taxon>Streptophyta</taxon>
        <taxon>Embryophyta</taxon>
        <taxon>Tracheophyta</taxon>
        <taxon>Lycopodiopsida</taxon>
        <taxon>Selaginellales</taxon>
        <taxon>Selaginellaceae</taxon>
        <taxon>Selaginella</taxon>
    </lineage>
</organism>
<evidence type="ECO:0000313" key="2">
    <source>
        <dbReference type="EMBL" id="EFJ34308.1"/>
    </source>
</evidence>
<keyword evidence="1" id="KW-0677">Repeat</keyword>
<dbReference type="PANTHER" id="PTHR47926:SF382">
    <property type="entry name" value="PENTACOTRIPEPTIDE-REPEAT REGION OF PRORP DOMAIN-CONTAINING PROTEIN"/>
    <property type="match status" value="1"/>
</dbReference>
<evidence type="ECO:0008006" key="4">
    <source>
        <dbReference type="Google" id="ProtNLM"/>
    </source>
</evidence>
<dbReference type="Pfam" id="PF01535">
    <property type="entry name" value="PPR"/>
    <property type="match status" value="5"/>
</dbReference>
<evidence type="ECO:0000256" key="1">
    <source>
        <dbReference type="ARBA" id="ARBA00022737"/>
    </source>
</evidence>
<gene>
    <name evidence="2" type="ORF">SELMODRAFT_405530</name>
</gene>
<sequence length="456" mass="50612">MGIFRKKMGKPLSEEGRIKRAAIRLRRIYRLYGNPEAEVEALTTRLLEADNLLEVRTTYEIICTQTHTRDNRELKNVTIQAFGKWGGVEEARQVFDAIRHPRNEAYRAIFEAYVNNGHLEDARRVFSSLPRAKSSWWIQMMAAYARYGKVAEASEIYNWMPHKKALGWSLLLIAYARNGLVDEASEMLQSVPASDSIAANAVLAAFARAGNVVAAKELFDSMPARTSGSWNSLAQAYAQAGHLAECVKAANLMPETTRGTWVAMIRAYGDHGMVAEARTAFDNLPRACTMNNLAGQALEIFHWENCSGQLMPDQVVLSAVLSAHSWLGCLDDAAGIIRDMASDYGIRPRVEHYCAILAMLTSRSELGDAEDLAASMPFVAPASAWKLLLDVCKIRRDSARARRVAEEIVRLDPSGRAEPFMVVAGLYFREGRPQEAVDLMLEKGLAGQDVDLLTRG</sequence>
<dbReference type="GO" id="GO:0009451">
    <property type="term" value="P:RNA modification"/>
    <property type="evidence" value="ECO:0000318"/>
    <property type="project" value="GO_Central"/>
</dbReference>
<dbReference type="Gramene" id="EFJ34308">
    <property type="protein sequence ID" value="EFJ34308"/>
    <property type="gene ID" value="SELMODRAFT_405530"/>
</dbReference>
<keyword evidence="3" id="KW-1185">Reference proteome</keyword>
<dbReference type="Proteomes" id="UP000001514">
    <property type="component" value="Unassembled WGS sequence"/>
</dbReference>
<reference evidence="2 3" key="1">
    <citation type="journal article" date="2011" name="Science">
        <title>The Selaginella genome identifies genetic changes associated with the evolution of vascular plants.</title>
        <authorList>
            <person name="Banks J.A."/>
            <person name="Nishiyama T."/>
            <person name="Hasebe M."/>
            <person name="Bowman J.L."/>
            <person name="Gribskov M."/>
            <person name="dePamphilis C."/>
            <person name="Albert V.A."/>
            <person name="Aono N."/>
            <person name="Aoyama T."/>
            <person name="Ambrose B.A."/>
            <person name="Ashton N.W."/>
            <person name="Axtell M.J."/>
            <person name="Barker E."/>
            <person name="Barker M.S."/>
            <person name="Bennetzen J.L."/>
            <person name="Bonawitz N.D."/>
            <person name="Chapple C."/>
            <person name="Cheng C."/>
            <person name="Correa L.G."/>
            <person name="Dacre M."/>
            <person name="DeBarry J."/>
            <person name="Dreyer I."/>
            <person name="Elias M."/>
            <person name="Engstrom E.M."/>
            <person name="Estelle M."/>
            <person name="Feng L."/>
            <person name="Finet C."/>
            <person name="Floyd S.K."/>
            <person name="Frommer W.B."/>
            <person name="Fujita T."/>
            <person name="Gramzow L."/>
            <person name="Gutensohn M."/>
            <person name="Harholt J."/>
            <person name="Hattori M."/>
            <person name="Heyl A."/>
            <person name="Hirai T."/>
            <person name="Hiwatashi Y."/>
            <person name="Ishikawa M."/>
            <person name="Iwata M."/>
            <person name="Karol K.G."/>
            <person name="Koehler B."/>
            <person name="Kolukisaoglu U."/>
            <person name="Kubo M."/>
            <person name="Kurata T."/>
            <person name="Lalonde S."/>
            <person name="Li K."/>
            <person name="Li Y."/>
            <person name="Litt A."/>
            <person name="Lyons E."/>
            <person name="Manning G."/>
            <person name="Maruyama T."/>
            <person name="Michael T.P."/>
            <person name="Mikami K."/>
            <person name="Miyazaki S."/>
            <person name="Morinaga S."/>
            <person name="Murata T."/>
            <person name="Mueller-Roeber B."/>
            <person name="Nelson D.R."/>
            <person name="Obara M."/>
            <person name="Oguri Y."/>
            <person name="Olmstead R.G."/>
            <person name="Onodera N."/>
            <person name="Petersen B.L."/>
            <person name="Pils B."/>
            <person name="Prigge M."/>
            <person name="Rensing S.A."/>
            <person name="Riano-Pachon D.M."/>
            <person name="Roberts A.W."/>
            <person name="Sato Y."/>
            <person name="Scheller H.V."/>
            <person name="Schulz B."/>
            <person name="Schulz C."/>
            <person name="Shakirov E.V."/>
            <person name="Shibagaki N."/>
            <person name="Shinohara N."/>
            <person name="Shippen D.E."/>
            <person name="Soerensen I."/>
            <person name="Sotooka R."/>
            <person name="Sugimoto N."/>
            <person name="Sugita M."/>
            <person name="Sumikawa N."/>
            <person name="Tanurdzic M."/>
            <person name="Theissen G."/>
            <person name="Ulvskov P."/>
            <person name="Wakazuki S."/>
            <person name="Weng J.K."/>
            <person name="Willats W.W."/>
            <person name="Wipf D."/>
            <person name="Wolf P.G."/>
            <person name="Yang L."/>
            <person name="Zimmer A.D."/>
            <person name="Zhu Q."/>
            <person name="Mitros T."/>
            <person name="Hellsten U."/>
            <person name="Loque D."/>
            <person name="Otillar R."/>
            <person name="Salamov A."/>
            <person name="Schmutz J."/>
            <person name="Shapiro H."/>
            <person name="Lindquist E."/>
            <person name="Lucas S."/>
            <person name="Rokhsar D."/>
            <person name="Grigoriev I.V."/>
        </authorList>
    </citation>
    <scope>NUCLEOTIDE SEQUENCE [LARGE SCALE GENOMIC DNA]</scope>
</reference>
<dbReference type="HOGENOM" id="CLU_002706_0_0_1"/>
<dbReference type="NCBIfam" id="TIGR00756">
    <property type="entry name" value="PPR"/>
    <property type="match status" value="1"/>
</dbReference>
<dbReference type="PANTHER" id="PTHR47926">
    <property type="entry name" value="PENTATRICOPEPTIDE REPEAT-CONTAINING PROTEIN"/>
    <property type="match status" value="1"/>
</dbReference>
<protein>
    <recommendedName>
        <fullName evidence="4">Pentacotripeptide-repeat region of PRORP domain-containing protein</fullName>
    </recommendedName>
</protein>
<dbReference type="InParanoid" id="D8QYW1"/>
<dbReference type="EMBL" id="GL377569">
    <property type="protein sequence ID" value="EFJ34308.1"/>
    <property type="molecule type" value="Genomic_DNA"/>
</dbReference>
<dbReference type="STRING" id="88036.D8QYW1"/>
<dbReference type="KEGG" id="smo:SELMODRAFT_405530"/>
<dbReference type="InterPro" id="IPR046960">
    <property type="entry name" value="PPR_At4g14850-like_plant"/>
</dbReference>
<dbReference type="InterPro" id="IPR011990">
    <property type="entry name" value="TPR-like_helical_dom_sf"/>
</dbReference>
<dbReference type="InterPro" id="IPR002885">
    <property type="entry name" value="PPR_rpt"/>
</dbReference>
<dbReference type="AlphaFoldDB" id="D8QYW1"/>
<evidence type="ECO:0000313" key="3">
    <source>
        <dbReference type="Proteomes" id="UP000001514"/>
    </source>
</evidence>
<dbReference type="eggNOG" id="KOG4197">
    <property type="taxonomic scope" value="Eukaryota"/>
</dbReference>
<dbReference type="SUPFAM" id="SSF48452">
    <property type="entry name" value="TPR-like"/>
    <property type="match status" value="1"/>
</dbReference>
<proteinExistence type="predicted"/>
<dbReference type="Gene3D" id="1.25.40.10">
    <property type="entry name" value="Tetratricopeptide repeat domain"/>
    <property type="match status" value="4"/>
</dbReference>
<accession>D8QYW1</accession>
<name>D8QYW1_SELML</name>